<dbReference type="RefSeq" id="WP_073146058.1">
    <property type="nucleotide sequence ID" value="NZ_FQUV01000010.1"/>
</dbReference>
<accession>A0A1M5DZB0</accession>
<dbReference type="AlphaFoldDB" id="A0A1M5DZB0"/>
<dbReference type="STRING" id="1486859.SAMN05444273_11086"/>
<dbReference type="SUPFAM" id="SSF52540">
    <property type="entry name" value="P-loop containing nucleoside triphosphate hydrolases"/>
    <property type="match status" value="1"/>
</dbReference>
<sequence length="587" mass="64306">MANKQTTKPRTANKTSKASKGKATAIVVLGMHRSGTSALSGILYKMGCVGPKTPFPPAPNNEKGFFESKPLSDLLDQVLGSGDSSWQDWRPFNPQWMQSVVADPFIDDAVDMLAAEYPNAKLFVLKNPRLCRLMPFCTQMLEQAKIEPFFIHTHRNPIEVAASLVARNKISATLGHLLWLRHVLDAEIATRGRTRYFTNFTSLLNDWGKELTQFQDITGFTFPRSVMQVRKEVSEFLAPDLRHHEAPTEIPTGDLDVSGWTRSVFSILQRWAGTDGNPKDFAELDEIRDRFDELAINFGGVIQDGVNFPKAKSDAAAALRAAQSKLVEVATAKEALQKQNTEAAEKTAALQAAHAIKLGEIAAEKTAAEAKAQADADALAKLTAELAATQSLAEQQGGEAAAKVIALENEFSIRIAQVNADKDAVLAKAQTDADELTRLKGELATTQSALEQRSLEAEQSHTELGELHAILAQQSEDATAQFKTFETERDEALTAAAVTEAKLRQQLSDRFDELAQLGAMQVSTQKALDEAHIRNHQQGLDYRDLQEQAHATGAALQAVKNSTSWKLTAPLRRLMGVLRSMTGRGRK</sequence>
<evidence type="ECO:0000313" key="2">
    <source>
        <dbReference type="EMBL" id="SHF72299.1"/>
    </source>
</evidence>
<dbReference type="Proteomes" id="UP000184144">
    <property type="component" value="Unassembled WGS sequence"/>
</dbReference>
<name>A0A1M5DZB0_9RHOB</name>
<keyword evidence="3" id="KW-1185">Reference proteome</keyword>
<dbReference type="Pfam" id="PF13469">
    <property type="entry name" value="Sulfotransfer_3"/>
    <property type="match status" value="1"/>
</dbReference>
<feature type="coiled-coil region" evidence="1">
    <location>
        <begin position="319"/>
        <end position="353"/>
    </location>
</feature>
<reference evidence="3" key="1">
    <citation type="submission" date="2016-11" db="EMBL/GenBank/DDBJ databases">
        <authorList>
            <person name="Varghese N."/>
            <person name="Submissions S."/>
        </authorList>
    </citation>
    <scope>NUCLEOTIDE SEQUENCE [LARGE SCALE GENOMIC DNA]</scope>
    <source>
        <strain evidence="3">DSM 100566</strain>
    </source>
</reference>
<keyword evidence="1" id="KW-0175">Coiled coil</keyword>
<dbReference type="InterPro" id="IPR027417">
    <property type="entry name" value="P-loop_NTPase"/>
</dbReference>
<dbReference type="Gene3D" id="3.40.50.300">
    <property type="entry name" value="P-loop containing nucleotide triphosphate hydrolases"/>
    <property type="match status" value="1"/>
</dbReference>
<dbReference type="EMBL" id="FQUV01000010">
    <property type="protein sequence ID" value="SHF72299.1"/>
    <property type="molecule type" value="Genomic_DNA"/>
</dbReference>
<evidence type="ECO:0000256" key="1">
    <source>
        <dbReference type="SAM" id="Coils"/>
    </source>
</evidence>
<evidence type="ECO:0008006" key="4">
    <source>
        <dbReference type="Google" id="ProtNLM"/>
    </source>
</evidence>
<evidence type="ECO:0000313" key="3">
    <source>
        <dbReference type="Proteomes" id="UP000184144"/>
    </source>
</evidence>
<protein>
    <recommendedName>
        <fullName evidence="4">Sulfotransferase family protein</fullName>
    </recommendedName>
</protein>
<dbReference type="OrthoDB" id="7210452at2"/>
<gene>
    <name evidence="2" type="ORF">SAMN05444273_11086</name>
</gene>
<proteinExistence type="predicted"/>
<dbReference type="InterPro" id="IPR014556">
    <property type="entry name" value="UCP029407"/>
</dbReference>
<organism evidence="2 3">
    <name type="scientific">Litoreibacter ascidiaceicola</name>
    <dbReference type="NCBI Taxonomy" id="1486859"/>
    <lineage>
        <taxon>Bacteria</taxon>
        <taxon>Pseudomonadati</taxon>
        <taxon>Pseudomonadota</taxon>
        <taxon>Alphaproteobacteria</taxon>
        <taxon>Rhodobacterales</taxon>
        <taxon>Roseobacteraceae</taxon>
        <taxon>Litoreibacter</taxon>
    </lineage>
</organism>
<dbReference type="PIRSF" id="PIRSF029407">
    <property type="entry name" value="UCP029407"/>
    <property type="match status" value="1"/>
</dbReference>